<dbReference type="PANTHER" id="PTHR30616">
    <property type="entry name" value="UNCHARACTERIZED PROTEIN YFIH"/>
    <property type="match status" value="1"/>
</dbReference>
<evidence type="ECO:0000256" key="7">
    <source>
        <dbReference type="ARBA" id="ARBA00047989"/>
    </source>
</evidence>
<comment type="catalytic activity">
    <reaction evidence="1">
        <text>inosine + phosphate = alpha-D-ribose 1-phosphate + hypoxanthine</text>
        <dbReference type="Rhea" id="RHEA:27646"/>
        <dbReference type="ChEBI" id="CHEBI:17368"/>
        <dbReference type="ChEBI" id="CHEBI:17596"/>
        <dbReference type="ChEBI" id="CHEBI:43474"/>
        <dbReference type="ChEBI" id="CHEBI:57720"/>
        <dbReference type="EC" id="2.4.2.1"/>
    </reaction>
    <physiologicalReaction direction="left-to-right" evidence="1">
        <dbReference type="Rhea" id="RHEA:27647"/>
    </physiologicalReaction>
</comment>
<keyword evidence="3" id="KW-0808">Transferase</keyword>
<proteinExistence type="inferred from homology"/>
<evidence type="ECO:0000256" key="9">
    <source>
        <dbReference type="ARBA" id="ARBA00049893"/>
    </source>
</evidence>
<dbReference type="SUPFAM" id="SSF64438">
    <property type="entry name" value="CNF1/YfiH-like putative cysteine hydrolases"/>
    <property type="match status" value="1"/>
</dbReference>
<dbReference type="Proteomes" id="UP000234857">
    <property type="component" value="Unassembled WGS sequence"/>
</dbReference>
<keyword evidence="6" id="KW-0862">Zinc</keyword>
<comment type="catalytic activity">
    <reaction evidence="9">
        <text>S-methyl-5'-thioadenosine + phosphate = 5-(methylsulfanyl)-alpha-D-ribose 1-phosphate + adenine</text>
        <dbReference type="Rhea" id="RHEA:11852"/>
        <dbReference type="ChEBI" id="CHEBI:16708"/>
        <dbReference type="ChEBI" id="CHEBI:17509"/>
        <dbReference type="ChEBI" id="CHEBI:43474"/>
        <dbReference type="ChEBI" id="CHEBI:58533"/>
        <dbReference type="EC" id="2.4.2.28"/>
    </reaction>
    <physiologicalReaction direction="left-to-right" evidence="9">
        <dbReference type="Rhea" id="RHEA:11853"/>
    </physiologicalReaction>
</comment>
<comment type="catalytic activity">
    <reaction evidence="7">
        <text>adenosine + H2O + H(+) = inosine + NH4(+)</text>
        <dbReference type="Rhea" id="RHEA:24408"/>
        <dbReference type="ChEBI" id="CHEBI:15377"/>
        <dbReference type="ChEBI" id="CHEBI:15378"/>
        <dbReference type="ChEBI" id="CHEBI:16335"/>
        <dbReference type="ChEBI" id="CHEBI:17596"/>
        <dbReference type="ChEBI" id="CHEBI:28938"/>
        <dbReference type="EC" id="3.5.4.4"/>
    </reaction>
    <physiologicalReaction direction="left-to-right" evidence="7">
        <dbReference type="Rhea" id="RHEA:24409"/>
    </physiologicalReaction>
</comment>
<evidence type="ECO:0000256" key="4">
    <source>
        <dbReference type="ARBA" id="ARBA00022723"/>
    </source>
</evidence>
<comment type="caution">
    <text evidence="10">The sequence shown here is derived from an EMBL/GenBank/DDBJ whole genome shotgun (WGS) entry which is preliminary data.</text>
</comment>
<evidence type="ECO:0000313" key="11">
    <source>
        <dbReference type="Proteomes" id="UP000234857"/>
    </source>
</evidence>
<evidence type="ECO:0000256" key="2">
    <source>
        <dbReference type="ARBA" id="ARBA00007353"/>
    </source>
</evidence>
<evidence type="ECO:0000256" key="1">
    <source>
        <dbReference type="ARBA" id="ARBA00000553"/>
    </source>
</evidence>
<evidence type="ECO:0000256" key="3">
    <source>
        <dbReference type="ARBA" id="ARBA00022679"/>
    </source>
</evidence>
<dbReference type="InterPro" id="IPR003730">
    <property type="entry name" value="Cu_polyphenol_OxRdtase"/>
</dbReference>
<dbReference type="GO" id="GO:0017061">
    <property type="term" value="F:S-methyl-5-thioadenosine phosphorylase activity"/>
    <property type="evidence" value="ECO:0007669"/>
    <property type="project" value="UniProtKB-EC"/>
</dbReference>
<dbReference type="GO" id="GO:0005507">
    <property type="term" value="F:copper ion binding"/>
    <property type="evidence" value="ECO:0007669"/>
    <property type="project" value="TreeGrafter"/>
</dbReference>
<sequence>MIKKKLSFKETEHFYIWETDNDVFLSSKNKIEDIDTLKELTGIEKFYYTDQIHSEKITIIDKDIFEYSNSDGLISFNELKYPLLIRTADCMPVFISSSKVKALLHAGRKGVELNIFNTFLDLIRNKQIKKTEIIFFFGPHICRDCYEINRETRETFPLFKKAKDYLISSGLDEKQIINS</sequence>
<evidence type="ECO:0000256" key="5">
    <source>
        <dbReference type="ARBA" id="ARBA00022801"/>
    </source>
</evidence>
<protein>
    <recommendedName>
        <fullName evidence="12">Laccase</fullName>
    </recommendedName>
</protein>
<keyword evidence="4" id="KW-0479">Metal-binding</keyword>
<accession>A0A2N5Z9P9</accession>
<organism evidence="10 11">
    <name type="scientific">Muiribacterium halophilum</name>
    <dbReference type="NCBI Taxonomy" id="2053465"/>
    <lineage>
        <taxon>Bacteria</taxon>
        <taxon>Candidatus Muiribacteriota</taxon>
        <taxon>Candidatus Muiribacteriia</taxon>
        <taxon>Candidatus Muiribacteriales</taxon>
        <taxon>Candidatus Muiribacteriaceae</taxon>
        <taxon>Candidatus Muiribacterium</taxon>
    </lineage>
</organism>
<evidence type="ECO:0000313" key="10">
    <source>
        <dbReference type="EMBL" id="PLX15388.1"/>
    </source>
</evidence>
<dbReference type="InterPro" id="IPR038371">
    <property type="entry name" value="Cu_polyphenol_OxRdtase_sf"/>
</dbReference>
<dbReference type="Pfam" id="PF02578">
    <property type="entry name" value="Cu-oxidase_4"/>
    <property type="match status" value="1"/>
</dbReference>
<dbReference type="CDD" id="cd16833">
    <property type="entry name" value="YfiH"/>
    <property type="match status" value="1"/>
</dbReference>
<reference evidence="10 11" key="1">
    <citation type="submission" date="2017-11" db="EMBL/GenBank/DDBJ databases">
        <title>Genome-resolved metagenomics identifies genetic mobility, metabolic interactions, and unexpected diversity in perchlorate-reducing communities.</title>
        <authorList>
            <person name="Barnum T.P."/>
            <person name="Figueroa I.A."/>
            <person name="Carlstrom C.I."/>
            <person name="Lucas L.N."/>
            <person name="Engelbrektson A.L."/>
            <person name="Coates J.D."/>
        </authorList>
    </citation>
    <scope>NUCLEOTIDE SEQUENCE [LARGE SCALE GENOMIC DNA]</scope>
    <source>
        <strain evidence="10">BM706</strain>
    </source>
</reference>
<dbReference type="PANTHER" id="PTHR30616:SF2">
    <property type="entry name" value="PURINE NUCLEOSIDE PHOSPHORYLASE LACC1"/>
    <property type="match status" value="1"/>
</dbReference>
<dbReference type="EMBL" id="PKTG01000140">
    <property type="protein sequence ID" value="PLX15388.1"/>
    <property type="molecule type" value="Genomic_DNA"/>
</dbReference>
<comment type="catalytic activity">
    <reaction evidence="8">
        <text>adenosine + phosphate = alpha-D-ribose 1-phosphate + adenine</text>
        <dbReference type="Rhea" id="RHEA:27642"/>
        <dbReference type="ChEBI" id="CHEBI:16335"/>
        <dbReference type="ChEBI" id="CHEBI:16708"/>
        <dbReference type="ChEBI" id="CHEBI:43474"/>
        <dbReference type="ChEBI" id="CHEBI:57720"/>
        <dbReference type="EC" id="2.4.2.1"/>
    </reaction>
    <physiologicalReaction direction="left-to-right" evidence="8">
        <dbReference type="Rhea" id="RHEA:27643"/>
    </physiologicalReaction>
</comment>
<comment type="similarity">
    <text evidence="2">Belongs to the purine nucleoside phosphorylase YfiH/LACC1 family.</text>
</comment>
<gene>
    <name evidence="10" type="ORF">C0601_13110</name>
</gene>
<name>A0A2N5Z9P9_MUIH1</name>
<evidence type="ECO:0000256" key="8">
    <source>
        <dbReference type="ARBA" id="ARBA00048968"/>
    </source>
</evidence>
<evidence type="ECO:0000256" key="6">
    <source>
        <dbReference type="ARBA" id="ARBA00022833"/>
    </source>
</evidence>
<dbReference type="AlphaFoldDB" id="A0A2N5Z9P9"/>
<dbReference type="InterPro" id="IPR011324">
    <property type="entry name" value="Cytotoxic_necrot_fac-like_cat"/>
</dbReference>
<keyword evidence="5" id="KW-0378">Hydrolase</keyword>
<dbReference type="GO" id="GO:0016787">
    <property type="term" value="F:hydrolase activity"/>
    <property type="evidence" value="ECO:0007669"/>
    <property type="project" value="UniProtKB-KW"/>
</dbReference>
<dbReference type="Gene3D" id="3.60.140.10">
    <property type="entry name" value="CNF1/YfiH-like putative cysteine hydrolases"/>
    <property type="match status" value="1"/>
</dbReference>
<evidence type="ECO:0008006" key="12">
    <source>
        <dbReference type="Google" id="ProtNLM"/>
    </source>
</evidence>